<dbReference type="InterPro" id="IPR039143">
    <property type="entry name" value="GNPNAT1-like"/>
</dbReference>
<evidence type="ECO:0000259" key="1">
    <source>
        <dbReference type="PROSITE" id="PS51186"/>
    </source>
</evidence>
<dbReference type="STRING" id="1385512.N784_13850"/>
<dbReference type="SUPFAM" id="SSF55729">
    <property type="entry name" value="Acyl-CoA N-acyltransferases (Nat)"/>
    <property type="match status" value="1"/>
</dbReference>
<protein>
    <recommendedName>
        <fullName evidence="1">N-acetyltransferase domain-containing protein</fullName>
    </recommendedName>
</protein>
<dbReference type="AlphaFoldDB" id="A0A0A5HVM5"/>
<dbReference type="InterPro" id="IPR016181">
    <property type="entry name" value="Acyl_CoA_acyltransferase"/>
</dbReference>
<dbReference type="eggNOG" id="COG2153">
    <property type="taxonomic scope" value="Bacteria"/>
</dbReference>
<dbReference type="GO" id="GO:0004343">
    <property type="term" value="F:glucosamine 6-phosphate N-acetyltransferase activity"/>
    <property type="evidence" value="ECO:0007669"/>
    <property type="project" value="TreeGrafter"/>
</dbReference>
<accession>A0A0A5HVM5</accession>
<comment type="caution">
    <text evidence="2">The sequence shown here is derived from an EMBL/GenBank/DDBJ whole genome shotgun (WGS) entry which is preliminary data.</text>
</comment>
<dbReference type="Pfam" id="PF13673">
    <property type="entry name" value="Acetyltransf_10"/>
    <property type="match status" value="1"/>
</dbReference>
<dbReference type="PROSITE" id="PS51186">
    <property type="entry name" value="GNAT"/>
    <property type="match status" value="1"/>
</dbReference>
<dbReference type="CDD" id="cd04301">
    <property type="entry name" value="NAT_SF"/>
    <property type="match status" value="1"/>
</dbReference>
<sequence>MDIKNVTNTAWMNDAYTVRKTVFVEEQNVSLEEEIDENDPVATHFVGYVQGEPVAASRLRFTGDYGKLERICVLQAYRGSSFGKQIILHMEEFVKRQGYTKTKLHAQTHALQFYEALGYKVVSEEFMDAGIPHKTMVKAFLS</sequence>
<dbReference type="Proteomes" id="UP000030401">
    <property type="component" value="Unassembled WGS sequence"/>
</dbReference>
<dbReference type="Gene3D" id="3.40.630.30">
    <property type="match status" value="1"/>
</dbReference>
<dbReference type="PANTHER" id="PTHR13355">
    <property type="entry name" value="GLUCOSAMINE 6-PHOSPHATE N-ACETYLTRANSFERASE"/>
    <property type="match status" value="1"/>
</dbReference>
<dbReference type="EMBL" id="AVPG01000005">
    <property type="protein sequence ID" value="KGX87702.1"/>
    <property type="molecule type" value="Genomic_DNA"/>
</dbReference>
<dbReference type="RefSeq" id="WP_036833062.1">
    <property type="nucleotide sequence ID" value="NZ_AVPG01000005.1"/>
</dbReference>
<evidence type="ECO:0000313" key="2">
    <source>
        <dbReference type="EMBL" id="KGX87702.1"/>
    </source>
</evidence>
<evidence type="ECO:0000313" key="3">
    <source>
        <dbReference type="Proteomes" id="UP000030401"/>
    </source>
</evidence>
<feature type="domain" description="N-acetyltransferase" evidence="1">
    <location>
        <begin position="1"/>
        <end position="141"/>
    </location>
</feature>
<reference evidence="2 3" key="1">
    <citation type="submission" date="2013-08" db="EMBL/GenBank/DDBJ databases">
        <authorList>
            <person name="Huang J."/>
            <person name="Wang G."/>
        </authorList>
    </citation>
    <scope>NUCLEOTIDE SEQUENCE [LARGE SCALE GENOMIC DNA]</scope>
    <source>
        <strain evidence="2 3">JSM 072002</strain>
    </source>
</reference>
<proteinExistence type="predicted"/>
<gene>
    <name evidence="2" type="ORF">N784_13850</name>
</gene>
<name>A0A0A5HVM5_9BACI</name>
<dbReference type="PANTHER" id="PTHR13355:SF11">
    <property type="entry name" value="GLUCOSAMINE 6-PHOSPHATE N-ACETYLTRANSFERASE"/>
    <property type="match status" value="1"/>
</dbReference>
<dbReference type="InterPro" id="IPR000182">
    <property type="entry name" value="GNAT_dom"/>
</dbReference>
<keyword evidence="3" id="KW-1185">Reference proteome</keyword>
<organism evidence="2 3">
    <name type="scientific">Pontibacillus litoralis JSM 072002</name>
    <dbReference type="NCBI Taxonomy" id="1385512"/>
    <lineage>
        <taxon>Bacteria</taxon>
        <taxon>Bacillati</taxon>
        <taxon>Bacillota</taxon>
        <taxon>Bacilli</taxon>
        <taxon>Bacillales</taxon>
        <taxon>Bacillaceae</taxon>
        <taxon>Pontibacillus</taxon>
    </lineage>
</organism>